<proteinExistence type="predicted"/>
<evidence type="ECO:0000313" key="2">
    <source>
        <dbReference type="Proteomes" id="UP000465241"/>
    </source>
</evidence>
<dbReference type="EMBL" id="BLKT01000003">
    <property type="protein sequence ID" value="GFG61836.1"/>
    <property type="molecule type" value="Genomic_DNA"/>
</dbReference>
<accession>A0A7I9WXB7</accession>
<sequence length="100" mass="10257">MGPLDPGPMRVSTLFAPPLAVLALSAAVLSAPVALLLAPVAAAQPQCGAVGSQPATPQTTVCTTGGSTQIVTGPAELGQPTWPGFTYRYWDYPNYVVTFP</sequence>
<name>A0A7I9WXB7_9MYCO</name>
<evidence type="ECO:0000313" key="1">
    <source>
        <dbReference type="EMBL" id="GFG61836.1"/>
    </source>
</evidence>
<organism evidence="1 2">
    <name type="scientific">Mycolicibacterium murale</name>
    <dbReference type="NCBI Taxonomy" id="182220"/>
    <lineage>
        <taxon>Bacteria</taxon>
        <taxon>Bacillati</taxon>
        <taxon>Actinomycetota</taxon>
        <taxon>Actinomycetes</taxon>
        <taxon>Mycobacteriales</taxon>
        <taxon>Mycobacteriaceae</taxon>
        <taxon>Mycolicibacterium</taxon>
    </lineage>
</organism>
<reference evidence="1 2" key="1">
    <citation type="journal article" date="2019" name="Emerg. Microbes Infect.">
        <title>Comprehensive subspecies identification of 175 nontuberculous mycobacteria species based on 7547 genomic profiles.</title>
        <authorList>
            <person name="Matsumoto Y."/>
            <person name="Kinjo T."/>
            <person name="Motooka D."/>
            <person name="Nabeya D."/>
            <person name="Jung N."/>
            <person name="Uechi K."/>
            <person name="Horii T."/>
            <person name="Iida T."/>
            <person name="Fujita J."/>
            <person name="Nakamura S."/>
        </authorList>
    </citation>
    <scope>NUCLEOTIDE SEQUENCE [LARGE SCALE GENOMIC DNA]</scope>
    <source>
        <strain evidence="1 2">JCM 13392</strain>
    </source>
</reference>
<dbReference type="AlphaFoldDB" id="A0A7I9WXB7"/>
<dbReference type="Proteomes" id="UP000465241">
    <property type="component" value="Unassembled WGS sequence"/>
</dbReference>
<comment type="caution">
    <text evidence="1">The sequence shown here is derived from an EMBL/GenBank/DDBJ whole genome shotgun (WGS) entry which is preliminary data.</text>
</comment>
<gene>
    <name evidence="1" type="ORF">MMUR_59720</name>
</gene>
<protein>
    <submittedName>
        <fullName evidence="1">Uncharacterized protein</fullName>
    </submittedName>
</protein>
<keyword evidence="2" id="KW-1185">Reference proteome</keyword>